<dbReference type="HOGENOM" id="CLU_1093351_0_0_9"/>
<dbReference type="Pfam" id="PF10006">
    <property type="entry name" value="DUF2249"/>
    <property type="match status" value="1"/>
</dbReference>
<dbReference type="Proteomes" id="UP000008915">
    <property type="component" value="Chromosome"/>
</dbReference>
<dbReference type="AlphaFoldDB" id="E6SGG7"/>
<sequence>MTARNREVATRIRAHHEVMAQEMDRRLDALVAAVRRGHPFRPALEDLARYARDEILPHAAAEEETLYAAAAQRPAGRALVDALTAEHGTIRSALERLGQAGDAPEAVAAGAALTALFKSHAAQENDALLPVLLEEPAADLAALLEGIHEHLMGAPGETHGTAANGAGAEGAGTAQGQGTAEQAPELDVRTVPPFQRHQLIFATFHALEPGQAFILVNDHDPKPLYYQFAAEHPGQFEWEYLEQGPVAWRVRIGKV</sequence>
<reference evidence="5" key="2">
    <citation type="journal article" date="2010" name="Stand. Genomic Sci.">
        <title>Complete genome sequence of Thermaerobacter marianensis type strain (7p75aT).</title>
        <authorList>
            <person name="Han C."/>
            <person name="Gu W."/>
            <person name="Zhang X."/>
            <person name="Lapidus A."/>
            <person name="Nolan M."/>
            <person name="Copeland A."/>
            <person name="Lucas S."/>
            <person name="Glavina Del Rio T."/>
            <person name="Tice H."/>
            <person name="Cheng J."/>
            <person name="Tapia R."/>
            <person name="Goodwin L."/>
            <person name="Pitluck S."/>
            <person name="Pagani I."/>
            <person name="Ivanova N."/>
            <person name="Mavromatis K."/>
            <person name="Mikhailova N."/>
            <person name="Pati A."/>
            <person name="Chen A."/>
            <person name="Palaniappan K."/>
            <person name="Land M."/>
            <person name="Hauser L."/>
            <person name="Chang Y."/>
            <person name="Jeffries C."/>
            <person name="Schneider S."/>
            <person name="Rohde M."/>
            <person name="Goker M."/>
            <person name="Pukall R."/>
            <person name="Woyke T."/>
            <person name="Bristow J."/>
            <person name="Eisen J."/>
            <person name="Markowitz V."/>
            <person name="Hugenholtz P."/>
            <person name="Kyrpides N."/>
            <person name="Klenk H."/>
            <person name="Detter J."/>
        </authorList>
    </citation>
    <scope>NUCLEOTIDE SEQUENCE [LARGE SCALE GENOMIC DNA]</scope>
    <source>
        <strain evidence="5">ATCC 700841 / DSM 12885 / JCM 10246 / 7p75a</strain>
    </source>
</reference>
<feature type="domain" description="DUF2249" evidence="3">
    <location>
        <begin position="185"/>
        <end position="254"/>
    </location>
</feature>
<keyword evidence="5" id="KW-1185">Reference proteome</keyword>
<dbReference type="EMBL" id="CP002344">
    <property type="protein sequence ID" value="ADU51619.1"/>
    <property type="molecule type" value="Genomic_DNA"/>
</dbReference>
<organism evidence="4 5">
    <name type="scientific">Thermaerobacter marianensis (strain ATCC 700841 / DSM 12885 / JCM 10246 / 7p75a)</name>
    <dbReference type="NCBI Taxonomy" id="644966"/>
    <lineage>
        <taxon>Bacteria</taxon>
        <taxon>Bacillati</taxon>
        <taxon>Bacillota</taxon>
        <taxon>Clostridia</taxon>
        <taxon>Eubacteriales</taxon>
        <taxon>Clostridiales Family XVII. Incertae Sedis</taxon>
        <taxon>Thermaerobacter</taxon>
    </lineage>
</organism>
<reference evidence="4 5" key="1">
    <citation type="journal article" date="2010" name="Stand. Genomic Sci.">
        <title>Complete genome sequence of Thermaerobacter marianensis type strain (7p75a).</title>
        <authorList>
            <person name="Han C."/>
            <person name="Gu W."/>
            <person name="Zhang X."/>
            <person name="Lapidus A."/>
            <person name="Nolan M."/>
            <person name="Copeland A."/>
            <person name="Lucas S."/>
            <person name="Del Rio T.G."/>
            <person name="Tice H."/>
            <person name="Cheng J.F."/>
            <person name="Tapia R."/>
            <person name="Goodwin L."/>
            <person name="Pitluck S."/>
            <person name="Pagani I."/>
            <person name="Ivanova N."/>
            <person name="Mavromatis K."/>
            <person name="Mikhailova N."/>
            <person name="Pati A."/>
            <person name="Chen A."/>
            <person name="Palaniappan K."/>
            <person name="Land M."/>
            <person name="Hauser L."/>
            <person name="Chang Y.J."/>
            <person name="Jeffries C.D."/>
            <person name="Schneider S."/>
            <person name="Rohde M."/>
            <person name="Goker M."/>
            <person name="Pukall R."/>
            <person name="Woyke T."/>
            <person name="Bristow J."/>
            <person name="Eisen J.A."/>
            <person name="Markowitz V."/>
            <person name="Hugenholtz P."/>
            <person name="Kyrpides N.C."/>
            <person name="Klenk H.P."/>
            <person name="Detter J.C."/>
        </authorList>
    </citation>
    <scope>NUCLEOTIDE SEQUENCE [LARGE SCALE GENOMIC DNA]</scope>
    <source>
        <strain evidence="5">ATCC 700841 / DSM 12885 / JCM 10246 / 7p75a</strain>
    </source>
</reference>
<feature type="region of interest" description="Disordered" evidence="1">
    <location>
        <begin position="158"/>
        <end position="184"/>
    </location>
</feature>
<name>E6SGG7_THEM7</name>
<dbReference type="Gene3D" id="1.20.120.520">
    <property type="entry name" value="nmb1532 protein domain like"/>
    <property type="match status" value="1"/>
</dbReference>
<dbReference type="InterPro" id="IPR012312">
    <property type="entry name" value="Hemerythrin-like"/>
</dbReference>
<dbReference type="STRING" id="644966.Tmar_1508"/>
<dbReference type="RefSeq" id="WP_013495923.1">
    <property type="nucleotide sequence ID" value="NC_014831.1"/>
</dbReference>
<dbReference type="KEGG" id="tmr:Tmar_1508"/>
<dbReference type="OrthoDB" id="9798996at2"/>
<protein>
    <submittedName>
        <fullName evidence="4">Hemerythrin HHE cation binding domain protein</fullName>
    </submittedName>
</protein>
<feature type="domain" description="Hemerythrin-like" evidence="2">
    <location>
        <begin position="11"/>
        <end position="132"/>
    </location>
</feature>
<evidence type="ECO:0000259" key="3">
    <source>
        <dbReference type="Pfam" id="PF10006"/>
    </source>
</evidence>
<proteinExistence type="predicted"/>
<evidence type="ECO:0000259" key="2">
    <source>
        <dbReference type="Pfam" id="PF01814"/>
    </source>
</evidence>
<evidence type="ECO:0000313" key="5">
    <source>
        <dbReference type="Proteomes" id="UP000008915"/>
    </source>
</evidence>
<evidence type="ECO:0000256" key="1">
    <source>
        <dbReference type="SAM" id="MobiDB-lite"/>
    </source>
</evidence>
<dbReference type="eggNOG" id="COG4309">
    <property type="taxonomic scope" value="Bacteria"/>
</dbReference>
<accession>E6SGG7</accession>
<gene>
    <name evidence="4" type="ordered locus">Tmar_1508</name>
</gene>
<dbReference type="InterPro" id="IPR018720">
    <property type="entry name" value="DUF2249"/>
</dbReference>
<evidence type="ECO:0000313" key="4">
    <source>
        <dbReference type="EMBL" id="ADU51619.1"/>
    </source>
</evidence>
<dbReference type="Pfam" id="PF01814">
    <property type="entry name" value="Hemerythrin"/>
    <property type="match status" value="1"/>
</dbReference>